<comment type="subcellular location">
    <subcellularLocation>
        <location evidence="1">Cell membrane</location>
        <topology evidence="1">Multi-pass membrane protein</topology>
    </subcellularLocation>
</comment>
<keyword evidence="3" id="KW-1003">Cell membrane</keyword>
<dbReference type="Gene3D" id="3.40.1690.10">
    <property type="entry name" value="secretion proteins EscU"/>
    <property type="match status" value="1"/>
</dbReference>
<feature type="region of interest" description="Disordered" evidence="8">
    <location>
        <begin position="345"/>
        <end position="369"/>
    </location>
</feature>
<dbReference type="GO" id="GO:0009306">
    <property type="term" value="P:protein secretion"/>
    <property type="evidence" value="ECO:0007669"/>
    <property type="project" value="InterPro"/>
</dbReference>
<name>A0A5E4XL27_9BURK</name>
<gene>
    <name evidence="10" type="ORF">PHO31112_03930</name>
</gene>
<keyword evidence="5 9" id="KW-1133">Transmembrane helix</keyword>
<evidence type="ECO:0000256" key="9">
    <source>
        <dbReference type="SAM" id="Phobius"/>
    </source>
</evidence>
<dbReference type="InterPro" id="IPR006135">
    <property type="entry name" value="T3SS_substrate_exporter"/>
</dbReference>
<evidence type="ECO:0000256" key="6">
    <source>
        <dbReference type="ARBA" id="ARBA00023026"/>
    </source>
</evidence>
<keyword evidence="7 9" id="KW-0472">Membrane</keyword>
<reference evidence="10 11" key="1">
    <citation type="submission" date="2019-08" db="EMBL/GenBank/DDBJ databases">
        <authorList>
            <person name="Peeters C."/>
        </authorList>
    </citation>
    <scope>NUCLEOTIDE SEQUENCE [LARGE SCALE GENOMIC DNA]</scope>
    <source>
        <strain evidence="10 11">LMG 31112</strain>
    </source>
</reference>
<evidence type="ECO:0000256" key="1">
    <source>
        <dbReference type="ARBA" id="ARBA00004651"/>
    </source>
</evidence>
<feature type="transmembrane region" description="Helical" evidence="9">
    <location>
        <begin position="28"/>
        <end position="51"/>
    </location>
</feature>
<dbReference type="EMBL" id="CABPSM010000013">
    <property type="protein sequence ID" value="VVE36838.1"/>
    <property type="molecule type" value="Genomic_DNA"/>
</dbReference>
<dbReference type="GO" id="GO:0005886">
    <property type="term" value="C:plasma membrane"/>
    <property type="evidence" value="ECO:0007669"/>
    <property type="project" value="UniProtKB-SubCell"/>
</dbReference>
<dbReference type="PANTHER" id="PTHR30531:SF14">
    <property type="entry name" value="SURFACE PRESENTATION OF ANTIGENS PROTEIN SPAS"/>
    <property type="match status" value="1"/>
</dbReference>
<protein>
    <submittedName>
        <fullName evidence="10">EscU/YscU/HrcU family type III secretion system export apparatus switch protein</fullName>
    </submittedName>
</protein>
<dbReference type="PRINTS" id="PR00950">
    <property type="entry name" value="TYPE3IMSPROT"/>
</dbReference>
<evidence type="ECO:0000313" key="10">
    <source>
        <dbReference type="EMBL" id="VVE36838.1"/>
    </source>
</evidence>
<feature type="region of interest" description="Disordered" evidence="8">
    <location>
        <begin position="214"/>
        <end position="234"/>
    </location>
</feature>
<dbReference type="InterPro" id="IPR006307">
    <property type="entry name" value="BsaZ-like"/>
</dbReference>
<feature type="transmembrane region" description="Helical" evidence="9">
    <location>
        <begin position="181"/>
        <end position="203"/>
    </location>
</feature>
<dbReference type="Gene3D" id="6.10.250.2080">
    <property type="match status" value="1"/>
</dbReference>
<evidence type="ECO:0000256" key="2">
    <source>
        <dbReference type="ARBA" id="ARBA00010690"/>
    </source>
</evidence>
<keyword evidence="6" id="KW-0843">Virulence</keyword>
<dbReference type="RefSeq" id="WP_150622153.1">
    <property type="nucleotide sequence ID" value="NZ_CABPSM010000013.1"/>
</dbReference>
<dbReference type="NCBIfam" id="TIGR01404">
    <property type="entry name" value="FlhB_rel_III"/>
    <property type="match status" value="1"/>
</dbReference>
<evidence type="ECO:0000256" key="8">
    <source>
        <dbReference type="SAM" id="MobiDB-lite"/>
    </source>
</evidence>
<dbReference type="AlphaFoldDB" id="A0A5E4XL27"/>
<dbReference type="Pfam" id="PF01312">
    <property type="entry name" value="Bac_export_2"/>
    <property type="match status" value="1"/>
</dbReference>
<comment type="similarity">
    <text evidence="2">Belongs to the type III secretion exporter family.</text>
</comment>
<dbReference type="Proteomes" id="UP000343317">
    <property type="component" value="Unassembled WGS sequence"/>
</dbReference>
<keyword evidence="4 9" id="KW-0812">Transmembrane</keyword>
<organism evidence="10 11">
    <name type="scientific">Pandoraea horticolens</name>
    <dbReference type="NCBI Taxonomy" id="2508298"/>
    <lineage>
        <taxon>Bacteria</taxon>
        <taxon>Pseudomonadati</taxon>
        <taxon>Pseudomonadota</taxon>
        <taxon>Betaproteobacteria</taxon>
        <taxon>Burkholderiales</taxon>
        <taxon>Burkholderiaceae</taxon>
        <taxon>Pandoraea</taxon>
    </lineage>
</organism>
<feature type="transmembrane region" description="Helical" evidence="9">
    <location>
        <begin position="71"/>
        <end position="94"/>
    </location>
</feature>
<evidence type="ECO:0000313" key="11">
    <source>
        <dbReference type="Proteomes" id="UP000343317"/>
    </source>
</evidence>
<evidence type="ECO:0000256" key="4">
    <source>
        <dbReference type="ARBA" id="ARBA00022692"/>
    </source>
</evidence>
<dbReference type="PANTHER" id="PTHR30531">
    <property type="entry name" value="FLAGELLAR BIOSYNTHETIC PROTEIN FLHB"/>
    <property type="match status" value="1"/>
</dbReference>
<feature type="transmembrane region" description="Helical" evidence="9">
    <location>
        <begin position="134"/>
        <end position="152"/>
    </location>
</feature>
<proteinExistence type="inferred from homology"/>
<accession>A0A5E4XL27</accession>
<keyword evidence="11" id="KW-1185">Reference proteome</keyword>
<evidence type="ECO:0000256" key="3">
    <source>
        <dbReference type="ARBA" id="ARBA00022475"/>
    </source>
</evidence>
<dbReference type="InterPro" id="IPR029025">
    <property type="entry name" value="T3SS_substrate_exporter_C"/>
</dbReference>
<evidence type="ECO:0000256" key="7">
    <source>
        <dbReference type="ARBA" id="ARBA00023136"/>
    </source>
</evidence>
<sequence>MSAKTEKPTPKKLRDAAKKGQTFKAKDITTLIVLAVGALAAGIVIGLRHVIVEFSHVASAGADQDPASYGLGWIRSFLMMVTPFIGICAVAGALPSLVQSRFMLATEVLKLDFAALDPVAGVKKLFSWRAVKELLKALLYLVVFCAAISIFIEQNHRDLFQVFRASPEVLTHEWIRLTVKFVMVVLLCALPVALFDAVFEYFLYQKNVKMEKREVEQERKETEGRPETKMKRRETHSELLSEEVKANIEQSKFIVANPTHIAIGIYMNEDIVPIPFVCVREANARALAVIRHAEANGVPVVRDVPLARSVYRRARRYQFVSGDDLEPVMRVLVWLRQVEMANSDASAHADRDEDFPGAAANNKKQEPDE</sequence>
<dbReference type="SUPFAM" id="SSF160544">
    <property type="entry name" value="EscU C-terminal domain-like"/>
    <property type="match status" value="1"/>
</dbReference>
<dbReference type="NCBIfam" id="NF006017">
    <property type="entry name" value="PRK08156.1"/>
    <property type="match status" value="1"/>
</dbReference>
<evidence type="ECO:0000256" key="5">
    <source>
        <dbReference type="ARBA" id="ARBA00022989"/>
    </source>
</evidence>